<sequence length="253" mass="27797">MCNLIFRRLAFTAMCCLSLNNAYACLDNKSIAQLKANEELYLASRNVATMTDAIEDKLLSVDVEQAKSEVKQAEDACNVTITYTVSSADIDEANQLLSANPAKRIMLAGQGYELPSQTRLIATVGVKPDTLSIQHKDILQSAALGKNRASVELLYATLAQTRATISPQSINTERWPASLLDQEISLCESQYTSESNVNGCTCKTDAISKKVSPRQLKYIKYLANDPYSSATGALSSYKELSDQVNFECKLKKR</sequence>
<organism evidence="2 3">
    <name type="scientific">Methylotenera oryzisoli</name>
    <dbReference type="NCBI Taxonomy" id="2080758"/>
    <lineage>
        <taxon>Bacteria</taxon>
        <taxon>Pseudomonadati</taxon>
        <taxon>Pseudomonadota</taxon>
        <taxon>Betaproteobacteria</taxon>
        <taxon>Nitrosomonadales</taxon>
        <taxon>Methylophilaceae</taxon>
        <taxon>Methylotenera</taxon>
    </lineage>
</organism>
<accession>A0A4Y9VT33</accession>
<gene>
    <name evidence="2" type="ORF">C3Y98_04250</name>
</gene>
<reference evidence="2 3" key="1">
    <citation type="submission" date="2018-02" db="EMBL/GenBank/DDBJ databases">
        <title>A novel lanthanide dependent methylotroph, Methylotenera sp. La3113.</title>
        <authorList>
            <person name="Lv H."/>
            <person name="Tani A."/>
        </authorList>
    </citation>
    <scope>NUCLEOTIDE SEQUENCE [LARGE SCALE GENOMIC DNA]</scope>
    <source>
        <strain evidence="2 3">La3113</strain>
    </source>
</reference>
<comment type="caution">
    <text evidence="2">The sequence shown here is derived from an EMBL/GenBank/DDBJ whole genome shotgun (WGS) entry which is preliminary data.</text>
</comment>
<dbReference type="EMBL" id="PQVH01000006">
    <property type="protein sequence ID" value="TFW72322.1"/>
    <property type="molecule type" value="Genomic_DNA"/>
</dbReference>
<evidence type="ECO:0000313" key="3">
    <source>
        <dbReference type="Proteomes" id="UP000297706"/>
    </source>
</evidence>
<feature type="signal peptide" evidence="1">
    <location>
        <begin position="1"/>
        <end position="24"/>
    </location>
</feature>
<evidence type="ECO:0008006" key="4">
    <source>
        <dbReference type="Google" id="ProtNLM"/>
    </source>
</evidence>
<evidence type="ECO:0000313" key="2">
    <source>
        <dbReference type="EMBL" id="TFW72322.1"/>
    </source>
</evidence>
<dbReference type="Proteomes" id="UP000297706">
    <property type="component" value="Unassembled WGS sequence"/>
</dbReference>
<dbReference type="AlphaFoldDB" id="A0A4Y9VT33"/>
<keyword evidence="3" id="KW-1185">Reference proteome</keyword>
<dbReference type="OrthoDB" id="8533822at2"/>
<dbReference type="RefSeq" id="WP_135276863.1">
    <property type="nucleotide sequence ID" value="NZ_PQVH01000006.1"/>
</dbReference>
<name>A0A4Y9VT33_9PROT</name>
<protein>
    <recommendedName>
        <fullName evidence="4">DUF541 domain-containing protein</fullName>
    </recommendedName>
</protein>
<feature type="chain" id="PRO_5021272628" description="DUF541 domain-containing protein" evidence="1">
    <location>
        <begin position="25"/>
        <end position="253"/>
    </location>
</feature>
<proteinExistence type="predicted"/>
<keyword evidence="1" id="KW-0732">Signal</keyword>
<evidence type="ECO:0000256" key="1">
    <source>
        <dbReference type="SAM" id="SignalP"/>
    </source>
</evidence>